<evidence type="ECO:0000256" key="1">
    <source>
        <dbReference type="ARBA" id="ARBA00004496"/>
    </source>
</evidence>
<dbReference type="InterPro" id="IPR051301">
    <property type="entry name" value="Optineurin/NFkB_EssMod"/>
</dbReference>
<evidence type="ECO:0000256" key="9">
    <source>
        <dbReference type="SAM" id="MobiDB-lite"/>
    </source>
</evidence>
<dbReference type="PANTHER" id="PTHR31553">
    <property type="entry name" value="NF-KAPPA-B ESSENTIAL MODULATOR"/>
    <property type="match status" value="1"/>
</dbReference>
<accession>A0A6J8E9R3</accession>
<keyword evidence="5" id="KW-0862">Zinc</keyword>
<feature type="domain" description="CCHC NOA-type" evidence="10">
    <location>
        <begin position="679"/>
        <end position="709"/>
    </location>
</feature>
<sequence>MSFQPPNIYANLSNGRSPVNSSSNSRISNGSSYEMIPPGSGNRTPADLSFMNFPVGAPLSFSEISAEQALERVQELMKENQSLREYLKENNAVINNKYQEIADWKERIKKYHKHNQEKCEEAKNVILNLRSENENFKKQLQETKNQAFHSLSEKISQLEKEKKELEEITRNQAKFQDGTDNTDAFVKVEAENLTQENQQLTSRVTTLEVQVREFRDSNEQLFKDLEKLKQMKDNIQSENSDLTNQNIELSQKLQNVLSDCKAAKAENRHLKHQMSQNDSSMPQGYSLFQGNDRERDHLQRGSEDSKDHKQMSQLHEMVKNLQIEIHEKNRTLDDYRTRQEQQVSQLTQKHQMELMEKLQNAKEEQSSDIRSLQAQVLSLINEVTESQNKCEGATATIDQRNARISELEMIAKRKQEEANKAVQDLTNLKAALSNYEAALSNERREHQNSKKQMAELRTSFNQMVADYKDLLTDYENYKKKMQQSSIGESDKQKLLNKIGSLTAQVLAAEEAVKYRDEEVKEYKESVKYREEEVKNLKSECHRLTDEVNSTIPVLKAQGEIWEQDFHAEREAREKMHTEKEALMQEMNQLQIQNQHLLDELESLSRGQFADFQKRHAKQQPYANQIRSQLRVVGPNQQNIVYPYQQAPTADRGGGNQMVYPHPPKEAKRQENSNQAASQPTEEDILNCPKCNQVCPDLDSLQIHVLDCIDN</sequence>
<dbReference type="PROSITE" id="PS51801">
    <property type="entry name" value="ZF_CCHC_NOA"/>
    <property type="match status" value="1"/>
</dbReference>
<keyword evidence="3" id="KW-0479">Metal-binding</keyword>
<evidence type="ECO:0000256" key="2">
    <source>
        <dbReference type="ARBA" id="ARBA00022490"/>
    </source>
</evidence>
<dbReference type="GO" id="GO:0005737">
    <property type="term" value="C:cytoplasm"/>
    <property type="evidence" value="ECO:0007669"/>
    <property type="project" value="UniProtKB-SubCell"/>
</dbReference>
<dbReference type="Proteomes" id="UP000507470">
    <property type="component" value="Unassembled WGS sequence"/>
</dbReference>
<keyword evidence="2" id="KW-0963">Cytoplasm</keyword>
<feature type="coiled-coil region" evidence="8">
    <location>
        <begin position="572"/>
        <end position="606"/>
    </location>
</feature>
<dbReference type="InterPro" id="IPR032419">
    <property type="entry name" value="CC2-LZ_dom"/>
</dbReference>
<name>A0A6J8E9R3_MYTCO</name>
<dbReference type="EMBL" id="CACVKT020008520">
    <property type="protein sequence ID" value="CAC5415811.1"/>
    <property type="molecule type" value="Genomic_DNA"/>
</dbReference>
<feature type="coiled-coil region" evidence="8">
    <location>
        <begin position="311"/>
        <end position="459"/>
    </location>
</feature>
<dbReference type="GO" id="GO:0008270">
    <property type="term" value="F:zinc ion binding"/>
    <property type="evidence" value="ECO:0007669"/>
    <property type="project" value="UniProtKB-KW"/>
</dbReference>
<evidence type="ECO:0000259" key="10">
    <source>
        <dbReference type="PROSITE" id="PS51801"/>
    </source>
</evidence>
<evidence type="ECO:0000313" key="11">
    <source>
        <dbReference type="EMBL" id="CAC5415811.1"/>
    </source>
</evidence>
<feature type="region of interest" description="Disordered" evidence="9">
    <location>
        <begin position="646"/>
        <end position="681"/>
    </location>
</feature>
<reference evidence="11 12" key="1">
    <citation type="submission" date="2020-06" db="EMBL/GenBank/DDBJ databases">
        <authorList>
            <person name="Li R."/>
            <person name="Bekaert M."/>
        </authorList>
    </citation>
    <scope>NUCLEOTIDE SEQUENCE [LARGE SCALE GENOMIC DNA]</scope>
    <source>
        <strain evidence="12">wild</strain>
    </source>
</reference>
<keyword evidence="4 7" id="KW-0863">Zinc-finger</keyword>
<dbReference type="GO" id="GO:0005634">
    <property type="term" value="C:nucleus"/>
    <property type="evidence" value="ECO:0007669"/>
    <property type="project" value="TreeGrafter"/>
</dbReference>
<dbReference type="Gene3D" id="1.20.5.990">
    <property type="entry name" value="Nemo cc2-lz domain - 1d5 darpin complex"/>
    <property type="match status" value="1"/>
</dbReference>
<proteinExistence type="predicted"/>
<keyword evidence="6 8" id="KW-0175">Coiled coil</keyword>
<feature type="coiled-coil region" evidence="8">
    <location>
        <begin position="119"/>
        <end position="273"/>
    </location>
</feature>
<feature type="coiled-coil region" evidence="8">
    <location>
        <begin position="59"/>
        <end position="86"/>
    </location>
</feature>
<organism evidence="11 12">
    <name type="scientific">Mytilus coruscus</name>
    <name type="common">Sea mussel</name>
    <dbReference type="NCBI Taxonomy" id="42192"/>
    <lineage>
        <taxon>Eukaryota</taxon>
        <taxon>Metazoa</taxon>
        <taxon>Spiralia</taxon>
        <taxon>Lophotrochozoa</taxon>
        <taxon>Mollusca</taxon>
        <taxon>Bivalvia</taxon>
        <taxon>Autobranchia</taxon>
        <taxon>Pteriomorphia</taxon>
        <taxon>Mytilida</taxon>
        <taxon>Mytiloidea</taxon>
        <taxon>Mytilidae</taxon>
        <taxon>Mytilinae</taxon>
        <taxon>Mytilus</taxon>
    </lineage>
</organism>
<dbReference type="Gene3D" id="1.20.5.390">
    <property type="entry name" value="L1 transposable element, trimerization domain"/>
    <property type="match status" value="1"/>
</dbReference>
<evidence type="ECO:0000256" key="7">
    <source>
        <dbReference type="PROSITE-ProRule" id="PRU01142"/>
    </source>
</evidence>
<evidence type="ECO:0000313" key="12">
    <source>
        <dbReference type="Proteomes" id="UP000507470"/>
    </source>
</evidence>
<dbReference type="GO" id="GO:0043122">
    <property type="term" value="P:regulation of canonical NF-kappaB signal transduction"/>
    <property type="evidence" value="ECO:0007669"/>
    <property type="project" value="TreeGrafter"/>
</dbReference>
<keyword evidence="12" id="KW-1185">Reference proteome</keyword>
<evidence type="ECO:0000256" key="5">
    <source>
        <dbReference type="ARBA" id="ARBA00022833"/>
    </source>
</evidence>
<evidence type="ECO:0000256" key="8">
    <source>
        <dbReference type="SAM" id="Coils"/>
    </source>
</evidence>
<feature type="coiled-coil region" evidence="8">
    <location>
        <begin position="491"/>
        <end position="546"/>
    </location>
</feature>
<dbReference type="Pfam" id="PF18414">
    <property type="entry name" value="zf_C2H2_10"/>
    <property type="match status" value="1"/>
</dbReference>
<feature type="compositionally biased region" description="Low complexity" evidence="9">
    <location>
        <begin position="13"/>
        <end position="32"/>
    </location>
</feature>
<dbReference type="PANTHER" id="PTHR31553:SF1">
    <property type="entry name" value="NF-KAPPA-B ESSENTIAL MODULATOR"/>
    <property type="match status" value="1"/>
</dbReference>
<evidence type="ECO:0000256" key="3">
    <source>
        <dbReference type="ARBA" id="ARBA00022723"/>
    </source>
</evidence>
<comment type="subcellular location">
    <subcellularLocation>
        <location evidence="1">Cytoplasm</location>
    </subcellularLocation>
</comment>
<evidence type="ECO:0000256" key="4">
    <source>
        <dbReference type="ARBA" id="ARBA00022771"/>
    </source>
</evidence>
<dbReference type="GO" id="GO:0070530">
    <property type="term" value="F:K63-linked polyubiquitin modification-dependent protein binding"/>
    <property type="evidence" value="ECO:0007669"/>
    <property type="project" value="InterPro"/>
</dbReference>
<evidence type="ECO:0000256" key="6">
    <source>
        <dbReference type="ARBA" id="ARBA00023054"/>
    </source>
</evidence>
<dbReference type="Pfam" id="PF11577">
    <property type="entry name" value="NEMO"/>
    <property type="match status" value="1"/>
</dbReference>
<protein>
    <recommendedName>
        <fullName evidence="10">CCHC NOA-type domain-containing protein</fullName>
    </recommendedName>
</protein>
<dbReference type="AlphaFoldDB" id="A0A6J8E9R3"/>
<dbReference type="Pfam" id="PF16516">
    <property type="entry name" value="CC2-LZ"/>
    <property type="match status" value="1"/>
</dbReference>
<dbReference type="OrthoDB" id="6343844at2759"/>
<dbReference type="InterPro" id="IPR034735">
    <property type="entry name" value="NEMO_ZF"/>
</dbReference>
<gene>
    <name evidence="11" type="ORF">MCOR_48479</name>
</gene>
<dbReference type="InterPro" id="IPR021063">
    <property type="entry name" value="NEMO_N"/>
</dbReference>
<feature type="region of interest" description="Disordered" evidence="9">
    <location>
        <begin position="1"/>
        <end position="40"/>
    </location>
</feature>